<name>A0ABN9U1Q2_9DINO</name>
<reference evidence="2" key="1">
    <citation type="submission" date="2023-10" db="EMBL/GenBank/DDBJ databases">
        <authorList>
            <person name="Chen Y."/>
            <person name="Shah S."/>
            <person name="Dougan E. K."/>
            <person name="Thang M."/>
            <person name="Chan C."/>
        </authorList>
    </citation>
    <scope>NUCLEOTIDE SEQUENCE [LARGE SCALE GENOMIC DNA]</scope>
</reference>
<feature type="region of interest" description="Disordered" evidence="1">
    <location>
        <begin position="1777"/>
        <end position="1810"/>
    </location>
</feature>
<feature type="region of interest" description="Disordered" evidence="1">
    <location>
        <begin position="789"/>
        <end position="808"/>
    </location>
</feature>
<feature type="region of interest" description="Disordered" evidence="1">
    <location>
        <begin position="314"/>
        <end position="364"/>
    </location>
</feature>
<evidence type="ECO:0000256" key="1">
    <source>
        <dbReference type="SAM" id="MobiDB-lite"/>
    </source>
</evidence>
<evidence type="ECO:0000313" key="3">
    <source>
        <dbReference type="Proteomes" id="UP001189429"/>
    </source>
</evidence>
<proteinExistence type="predicted"/>
<dbReference type="EMBL" id="CAUYUJ010015300">
    <property type="protein sequence ID" value="CAK0852191.1"/>
    <property type="molecule type" value="Genomic_DNA"/>
</dbReference>
<dbReference type="Proteomes" id="UP001189429">
    <property type="component" value="Unassembled WGS sequence"/>
</dbReference>
<feature type="region of interest" description="Disordered" evidence="1">
    <location>
        <begin position="60"/>
        <end position="86"/>
    </location>
</feature>
<accession>A0ABN9U1Q2</accession>
<organism evidence="2 3">
    <name type="scientific">Prorocentrum cordatum</name>
    <dbReference type="NCBI Taxonomy" id="2364126"/>
    <lineage>
        <taxon>Eukaryota</taxon>
        <taxon>Sar</taxon>
        <taxon>Alveolata</taxon>
        <taxon>Dinophyceae</taxon>
        <taxon>Prorocentrales</taxon>
        <taxon>Prorocentraceae</taxon>
        <taxon>Prorocentrum</taxon>
    </lineage>
</organism>
<feature type="non-terminal residue" evidence="2">
    <location>
        <position position="2078"/>
    </location>
</feature>
<keyword evidence="3" id="KW-1185">Reference proteome</keyword>
<feature type="region of interest" description="Disordered" evidence="1">
    <location>
        <begin position="1583"/>
        <end position="1603"/>
    </location>
</feature>
<feature type="region of interest" description="Disordered" evidence="1">
    <location>
        <begin position="1409"/>
        <end position="1435"/>
    </location>
</feature>
<comment type="caution">
    <text evidence="2">The sequence shown here is derived from an EMBL/GenBank/DDBJ whole genome shotgun (WGS) entry which is preliminary data.</text>
</comment>
<gene>
    <name evidence="2" type="ORF">PCOR1329_LOCUS44125</name>
</gene>
<sequence>MAGGAPRAKGPARQDWTCKSCVSKRGRAVVSWGTALKCQGCKLPRATCFGANVPLPAAAKSKSKSGAAPGGGCGKAPPWAGPPPSVHLAQAQRELADLKKQLKASGPASVGGPLGRAQAMEADVGEGAGAGSAAALAEIHMCESGLHAIEDQTADWATAPREDMRARLEKAKARLFASKPLHARTRAVANKAKQCAERLGKAEGNERKAQEALRRAVVVVERAEKVHTDLLEQRVVLQAELAQPQQQAPQAPPPRPAGQAMAQDVVGGLGITVGELEAVVLQQLSAHPNEEQTVPAEAQKRMAGVPGVRIAELSMSKRARREEVSAEEQASASQQERRVMAQSGKGSPSQRPRQQRLEAAAAQPLCRAGSLRRSRWSSSGSGCGSIAWSPKAARSQTRAPAALRLQAGASSLTRILLILSTRFGAMAKGSIFAASATEHHARDRDRLAALQQAVLDHVPAGLWAPAVQGPRGEAGAPGGVAVLARSHVIVTSPPFLESPVLLAGRLVAAHVHWGVAGGFVSISAYFHDSVGWNADNQHVAAVLMKYLSKLSAAGIDWVVGGDFAKEPGKFPAQQLHGVRGPWAAAEDATCRPRAGAWSALDYVLFAANPAPRLCRPRVDEYGATRPRLPVAMEMRAQGLPMQARVVGGPRPIGPAPPVGCSRGVEDWRKPLAQVRAAVSREHLPEARGAVVATVEQELLDRYDVVGHDRTKCVGRSGALETTLVAVKWRPPRRRTALGRQAAACRVASRWARHLMGVGEYVAKAVRQLHGASLLCLLFEAQFDKLAGGPTRGGGVPRQNHRQPRRAGAPAALGAGQDFFGQRMLMFAQADFAGQASSVVEYANDHYEAALAATRKEWAKWANAHRPADLEEWDALPELTVDKMKRAALSFPTGTAMGPVKIGMRALSFLSEDGMYVWAQLFVRMEKLGAWSSSDATFDLNLETEIAVALEEQVATVPLDAWKIFETVIPEALIQGARLHQMPLPLAWLVVELYRQPRRLQAFGSASYDVVSYRGVLAGCAHARALASVPMHRVLERASCMGVTPRALVDDVALQWERTAGSNVGVLWAAVTRFRVWKHAVSHGLQRLHWARNLGHDPGGGWIQRRRAKLRLKALARRRGRPAALKRAAGRKVTVLRRTGLLPSAGHGAGVVGISDDEFQRLRAEASQPAGGGAAGPVGRDDLPGHAAQREVLQLRLGAEDIVGQKLTLWRIGWYMWSSLVLVTSEKQHISLLTTSPSDLKAYFVEGVSSWQGRQIPSHFGGARPTGPIWMRALRLCAGGKGAAVAEGPAAASLGVHWAGAPWTRQGQLGVRVAPDGSCLACGAEADALGRRPCDCEALLRARQASPPGGSELGTACFVANRSSVEQEQDAPPDRLQQRWATMRDKGLQAGGAGVADFSGFAREVGPPALPLRVPPAADEAEVRPRGDWSGASDEQRGNIAFTDGSGFANSMPELRRCGWSLVQLGSNGVDKLLGQQARLVAADLLALAQVFWIPARQDVDGHLASGLRPALYAGNLWADWCAEQGTLQRAVPQVHAELYAIEAQCFTQVADYIASEARYVPAAPPPPVPKLTVVEHPLARVRGRRGMSRAESGRRPRAETGAAAQQFVRSSCLPAPLARLTEAADAPHLGAGPYWMGDAEGLGAEARQRCDGGRPCKLAQRPNPCFREGDGGGAALHLGHRLRRAGPAIFREACCGLPTDKGHHQRSYVSNLAARRDKLLRGLDPETGRSWATGTLVHDERSPGDDSFEEGTDEAVVAHGCAEAPLAVVLGTATRGSPAAPCGGRTKEAQKAGVQETATRGAPAELRGGRTEEAPLADVKGTATRGAPVPPRGGRTEAGRRLAEERLEVLRRRVATREAGLAGAAAGGAGSAPTAQVVEALTDTGCAVGDRAGSWAVRRQALLRRLQARAERLCGGAGAAPREAPAGFAARLRRRGIRVAQPPPRAALPQRPPRPLALERRLDRWGRWWIEPLLDADGAANDWLDHCVPYAEAILAEPTWRRFIRAMGSTAQQLAEAWCRREWRRGARLRSACAKYRSGLTLSQRCVADSTRRYEVYCLRSWLAARAGLPPTLGWARA</sequence>
<evidence type="ECO:0000313" key="2">
    <source>
        <dbReference type="EMBL" id="CAK0852191.1"/>
    </source>
</evidence>
<protein>
    <submittedName>
        <fullName evidence="2">Uncharacterized protein</fullName>
    </submittedName>
</protein>